<dbReference type="RefSeq" id="WP_336597203.1">
    <property type="nucleotide sequence ID" value="NZ_JACFYJ010000006.1"/>
</dbReference>
<dbReference type="Proteomes" id="UP001386437">
    <property type="component" value="Unassembled WGS sequence"/>
</dbReference>
<keyword evidence="2" id="KW-1185">Reference proteome</keyword>
<evidence type="ECO:0000313" key="1">
    <source>
        <dbReference type="EMBL" id="MEI5996801.1"/>
    </source>
</evidence>
<gene>
    <name evidence="1" type="ORF">H3V53_06185</name>
</gene>
<organism evidence="1 2">
    <name type="scientific">Paraburkholderia bengalensis</name>
    <dbReference type="NCBI Taxonomy" id="2747562"/>
    <lineage>
        <taxon>Bacteria</taxon>
        <taxon>Pseudomonadati</taxon>
        <taxon>Pseudomonadota</taxon>
        <taxon>Betaproteobacteria</taxon>
        <taxon>Burkholderiales</taxon>
        <taxon>Burkholderiaceae</taxon>
        <taxon>Paraburkholderia</taxon>
    </lineage>
</organism>
<proteinExistence type="predicted"/>
<evidence type="ECO:0000313" key="2">
    <source>
        <dbReference type="Proteomes" id="UP001386437"/>
    </source>
</evidence>
<comment type="caution">
    <text evidence="1">The sequence shown here is derived from an EMBL/GenBank/DDBJ whole genome shotgun (WGS) entry which is preliminary data.</text>
</comment>
<protein>
    <submittedName>
        <fullName evidence="1">Uncharacterized protein</fullName>
    </submittedName>
</protein>
<reference evidence="1 2" key="1">
    <citation type="journal article" date="2022" name="Arch. Microbiol.">
        <title>Paraburkholderia bengalensis sp. nov. isolated from roots of Oryza sativa, IR64.</title>
        <authorList>
            <person name="Nag P."/>
            <person name="Mondal N."/>
            <person name="Sarkar J."/>
            <person name="Das S."/>
        </authorList>
    </citation>
    <scope>NUCLEOTIDE SEQUENCE [LARGE SCALE GENOMIC DNA]</scope>
    <source>
        <strain evidence="1 2">IR64_4_BI</strain>
    </source>
</reference>
<sequence length="48" mass="5677">MKFNRLHTVLVLLANAYMEIACPNPEAPELKRHWIIRRTVDLNSLVWC</sequence>
<accession>A0ABU8IMT2</accession>
<name>A0ABU8IMT2_9BURK</name>
<dbReference type="EMBL" id="JACFYJ010000006">
    <property type="protein sequence ID" value="MEI5996801.1"/>
    <property type="molecule type" value="Genomic_DNA"/>
</dbReference>